<sequence>MVLASVFHAVRCYAGTDLDSVATFVFLVGYPTDKFNENSPMQYASGCLLSV</sequence>
<organism evidence="1 2">
    <name type="scientific">Photobacterium marinum</name>
    <dbReference type="NCBI Taxonomy" id="1056511"/>
    <lineage>
        <taxon>Bacteria</taxon>
        <taxon>Pseudomonadati</taxon>
        <taxon>Pseudomonadota</taxon>
        <taxon>Gammaproteobacteria</taxon>
        <taxon>Vibrionales</taxon>
        <taxon>Vibrionaceae</taxon>
        <taxon>Photobacterium</taxon>
    </lineage>
</organism>
<evidence type="ECO:0000313" key="1">
    <source>
        <dbReference type="EMBL" id="ELR67409.1"/>
    </source>
</evidence>
<evidence type="ECO:0000313" key="2">
    <source>
        <dbReference type="Proteomes" id="UP000011134"/>
    </source>
</evidence>
<name>L8JIT8_9GAMM</name>
<reference evidence="1 2" key="1">
    <citation type="submission" date="2012-12" db="EMBL/GenBank/DDBJ databases">
        <title>Genome Assembly of Photobacterium sp. AK15.</title>
        <authorList>
            <person name="Khatri I."/>
            <person name="Vaidya B."/>
            <person name="Srinivas T.N.R."/>
            <person name="Subramanian S."/>
            <person name="Pinnaka A."/>
        </authorList>
    </citation>
    <scope>NUCLEOTIDE SEQUENCE [LARGE SCALE GENOMIC DNA]</scope>
    <source>
        <strain evidence="1 2">AK15</strain>
    </source>
</reference>
<gene>
    <name evidence="1" type="ORF">C942_01338</name>
</gene>
<comment type="caution">
    <text evidence="1">The sequence shown here is derived from an EMBL/GenBank/DDBJ whole genome shotgun (WGS) entry which is preliminary data.</text>
</comment>
<dbReference type="PATRIC" id="fig|1056511.3.peg.410"/>
<protein>
    <submittedName>
        <fullName evidence="1">Uncharacterized protein</fullName>
    </submittedName>
</protein>
<dbReference type="Proteomes" id="UP000011134">
    <property type="component" value="Unassembled WGS sequence"/>
</dbReference>
<accession>L8JIT8</accession>
<dbReference type="AlphaFoldDB" id="L8JIT8"/>
<keyword evidence="2" id="KW-1185">Reference proteome</keyword>
<dbReference type="EMBL" id="AMZO01000002">
    <property type="protein sequence ID" value="ELR67409.1"/>
    <property type="molecule type" value="Genomic_DNA"/>
</dbReference>
<proteinExistence type="predicted"/>